<comment type="caution">
    <text evidence="15">The sequence shown here is derived from an EMBL/GenBank/DDBJ whole genome shotgun (WGS) entry which is preliminary data.</text>
</comment>
<keyword evidence="6 12" id="KW-0732">Signal</keyword>
<dbReference type="InterPro" id="IPR041700">
    <property type="entry name" value="OMP_b-brl_3"/>
</dbReference>
<dbReference type="Pfam" id="PF14905">
    <property type="entry name" value="OMP_b-brl_3"/>
    <property type="match status" value="1"/>
</dbReference>
<dbReference type="InterPro" id="IPR036942">
    <property type="entry name" value="Beta-barrel_TonB_sf"/>
</dbReference>
<feature type="compositionally biased region" description="Basic and acidic residues" evidence="11">
    <location>
        <begin position="64"/>
        <end position="75"/>
    </location>
</feature>
<evidence type="ECO:0000256" key="3">
    <source>
        <dbReference type="ARBA" id="ARBA00022448"/>
    </source>
</evidence>
<dbReference type="Gene3D" id="2.40.170.20">
    <property type="entry name" value="TonB-dependent receptor, beta-barrel domain"/>
    <property type="match status" value="1"/>
</dbReference>
<evidence type="ECO:0000256" key="2">
    <source>
        <dbReference type="ARBA" id="ARBA00009810"/>
    </source>
</evidence>
<dbReference type="GO" id="GO:0015344">
    <property type="term" value="F:siderophore uptake transmembrane transporter activity"/>
    <property type="evidence" value="ECO:0007669"/>
    <property type="project" value="TreeGrafter"/>
</dbReference>
<dbReference type="InterPro" id="IPR037066">
    <property type="entry name" value="Plug_dom_sf"/>
</dbReference>
<dbReference type="GO" id="GO:0009279">
    <property type="term" value="C:cell outer membrane"/>
    <property type="evidence" value="ECO:0007669"/>
    <property type="project" value="UniProtKB-SubCell"/>
</dbReference>
<evidence type="ECO:0000256" key="12">
    <source>
        <dbReference type="SAM" id="SignalP"/>
    </source>
</evidence>
<evidence type="ECO:0000259" key="14">
    <source>
        <dbReference type="Pfam" id="PF14905"/>
    </source>
</evidence>
<keyword evidence="3 10" id="KW-0813">Transport</keyword>
<dbReference type="Proteomes" id="UP000433309">
    <property type="component" value="Unassembled WGS sequence"/>
</dbReference>
<keyword evidence="9 10" id="KW-0998">Cell outer membrane</keyword>
<comment type="subcellular location">
    <subcellularLocation>
        <location evidence="1 10">Cell outer membrane</location>
        <topology evidence="1 10">Multi-pass membrane protein</topology>
    </subcellularLocation>
</comment>
<evidence type="ECO:0000259" key="13">
    <source>
        <dbReference type="Pfam" id="PF07715"/>
    </source>
</evidence>
<comment type="similarity">
    <text evidence="2 10">Belongs to the TonB-dependent receptor family.</text>
</comment>
<sequence>MNKTPLIPGGLAGLTLLCSGAAALAQTQPVAPVTPATATTTNTATPAASKPADSSATVSATAAKTDKKPDAKPADDSSMQSIEVVAQRPNEQIDRSVYDLKQEVITPAASAADVIANVPNVTVDQDGKVAIRGNQNTQIFVDGKRSAMFSGANAGDALNSYPAEALESVEVITVPGAEFGSEGGGGPILNLITRRVRPKGSQGAVSAGFGPDGRRTTSIVGSYNEGRYQLEGQAGFNRNVTERTGWSNSLTNTGSTSSSTQRVGSSHSDSNIFMLNPTFTYNVGETDRLRVALNYNRNNSENESLNDYVIYQGQPTPYQQYRQRSGGDSHLTVYQLALTYEQKFNRTDKLNYDFRTSGNDKDGESRNINSYTITPPTGPSPQFLNGNNTTSHLSEFSMDYTKALTPMVLVTAGMKAGINTGRSDADYFNIDPITGEEVIDVNRASAFKTTERSYAAYFTTNAKLSDHWTIKPGMRYEVVNRSIDYINQSNSASDSSKKLMPSMFVQYAWGELGNSTLTGAFTRRITRPSLDDINPYVQYVSDTSYKVGDPRIAPMNGDKYEIKYDDKWGWLNYTITPYREKDSPLIGRALTPVPGTAIVITESVNYGAKSTNGVSINVQARPDRTMNFGATVNLQHLTQSVLATQYNADGTRYSREYELVSDPKIVQLRAQYNIGDHSFQLNANYNGKRLIGLNQVDSSWQVNPGWSWRFAPGLTLRASIRDLFNSNVNHQIQYSDTVQSESYSRQAGRVYSLALSYSFGGVTGDQRLRNGGNMFRGPQGEGGGRGPGGGGFPGGGGGGFPGGGGPG</sequence>
<evidence type="ECO:0000256" key="7">
    <source>
        <dbReference type="ARBA" id="ARBA00023136"/>
    </source>
</evidence>
<accession>A0A6I2L0R4</accession>
<evidence type="ECO:0000256" key="8">
    <source>
        <dbReference type="ARBA" id="ARBA00023170"/>
    </source>
</evidence>
<dbReference type="PANTHER" id="PTHR30069">
    <property type="entry name" value="TONB-DEPENDENT OUTER MEMBRANE RECEPTOR"/>
    <property type="match status" value="1"/>
</dbReference>
<feature type="region of interest" description="Disordered" evidence="11">
    <location>
        <begin position="245"/>
        <end position="268"/>
    </location>
</feature>
<keyword evidence="4 10" id="KW-1134">Transmembrane beta strand</keyword>
<evidence type="ECO:0000256" key="1">
    <source>
        <dbReference type="ARBA" id="ARBA00004571"/>
    </source>
</evidence>
<feature type="compositionally biased region" description="Low complexity" evidence="11">
    <location>
        <begin position="36"/>
        <end position="63"/>
    </location>
</feature>
<keyword evidence="5 10" id="KW-0812">Transmembrane</keyword>
<dbReference type="InterPro" id="IPR039426">
    <property type="entry name" value="TonB-dep_rcpt-like"/>
</dbReference>
<feature type="compositionally biased region" description="Gly residues" evidence="11">
    <location>
        <begin position="779"/>
        <end position="807"/>
    </location>
</feature>
<dbReference type="PROSITE" id="PS52016">
    <property type="entry name" value="TONB_DEPENDENT_REC_3"/>
    <property type="match status" value="1"/>
</dbReference>
<feature type="region of interest" description="Disordered" evidence="11">
    <location>
        <begin position="36"/>
        <end position="81"/>
    </location>
</feature>
<keyword evidence="8 15" id="KW-0675">Receptor</keyword>
<protein>
    <submittedName>
        <fullName evidence="15">TonB-dependent receptor</fullName>
    </submittedName>
</protein>
<keyword evidence="16" id="KW-1185">Reference proteome</keyword>
<gene>
    <name evidence="15" type="ORF">GJ699_15680</name>
</gene>
<evidence type="ECO:0000256" key="11">
    <source>
        <dbReference type="SAM" id="MobiDB-lite"/>
    </source>
</evidence>
<evidence type="ECO:0000256" key="9">
    <source>
        <dbReference type="ARBA" id="ARBA00023237"/>
    </source>
</evidence>
<feature type="signal peptide" evidence="12">
    <location>
        <begin position="1"/>
        <end position="25"/>
    </location>
</feature>
<dbReference type="Gene3D" id="2.170.130.10">
    <property type="entry name" value="TonB-dependent receptor, plug domain"/>
    <property type="match status" value="1"/>
</dbReference>
<dbReference type="SUPFAM" id="SSF56935">
    <property type="entry name" value="Porins"/>
    <property type="match status" value="1"/>
</dbReference>
<evidence type="ECO:0000256" key="10">
    <source>
        <dbReference type="PROSITE-ProRule" id="PRU01360"/>
    </source>
</evidence>
<dbReference type="RefSeq" id="WP_154377807.1">
    <property type="nucleotide sequence ID" value="NZ_WKJK01000007.1"/>
</dbReference>
<dbReference type="PANTHER" id="PTHR30069:SF29">
    <property type="entry name" value="HEMOGLOBIN AND HEMOGLOBIN-HAPTOGLOBIN-BINDING PROTEIN 1-RELATED"/>
    <property type="match status" value="1"/>
</dbReference>
<evidence type="ECO:0000256" key="4">
    <source>
        <dbReference type="ARBA" id="ARBA00022452"/>
    </source>
</evidence>
<evidence type="ECO:0000256" key="6">
    <source>
        <dbReference type="ARBA" id="ARBA00022729"/>
    </source>
</evidence>
<feature type="chain" id="PRO_5026101151" evidence="12">
    <location>
        <begin position="26"/>
        <end position="807"/>
    </location>
</feature>
<feature type="region of interest" description="Disordered" evidence="11">
    <location>
        <begin position="768"/>
        <end position="807"/>
    </location>
</feature>
<keyword evidence="7 10" id="KW-0472">Membrane</keyword>
<evidence type="ECO:0000313" key="15">
    <source>
        <dbReference type="EMBL" id="MRW91432.1"/>
    </source>
</evidence>
<reference evidence="15 16" key="1">
    <citation type="submission" date="2019-11" db="EMBL/GenBank/DDBJ databases">
        <title>Novel species isolated from a subtropical stream in China.</title>
        <authorList>
            <person name="Lu H."/>
        </authorList>
    </citation>
    <scope>NUCLEOTIDE SEQUENCE [LARGE SCALE GENOMIC DNA]</scope>
    <source>
        <strain evidence="15 16">FT80W</strain>
    </source>
</reference>
<dbReference type="GO" id="GO:0044718">
    <property type="term" value="P:siderophore transmembrane transport"/>
    <property type="evidence" value="ECO:0007669"/>
    <property type="project" value="TreeGrafter"/>
</dbReference>
<dbReference type="EMBL" id="WKJK01000007">
    <property type="protein sequence ID" value="MRW91432.1"/>
    <property type="molecule type" value="Genomic_DNA"/>
</dbReference>
<evidence type="ECO:0000256" key="5">
    <source>
        <dbReference type="ARBA" id="ARBA00022692"/>
    </source>
</evidence>
<name>A0A6I2L0R4_9BURK</name>
<feature type="domain" description="Outer membrane protein beta-barrel" evidence="14">
    <location>
        <begin position="343"/>
        <end position="757"/>
    </location>
</feature>
<organism evidence="15 16">
    <name type="scientific">Duganella guangzhouensis</name>
    <dbReference type="NCBI Taxonomy" id="2666084"/>
    <lineage>
        <taxon>Bacteria</taxon>
        <taxon>Pseudomonadati</taxon>
        <taxon>Pseudomonadota</taxon>
        <taxon>Betaproteobacteria</taxon>
        <taxon>Burkholderiales</taxon>
        <taxon>Oxalobacteraceae</taxon>
        <taxon>Telluria group</taxon>
        <taxon>Duganella</taxon>
    </lineage>
</organism>
<evidence type="ECO:0000313" key="16">
    <source>
        <dbReference type="Proteomes" id="UP000433309"/>
    </source>
</evidence>
<proteinExistence type="inferred from homology"/>
<dbReference type="Pfam" id="PF07715">
    <property type="entry name" value="Plug"/>
    <property type="match status" value="1"/>
</dbReference>
<dbReference type="InterPro" id="IPR012910">
    <property type="entry name" value="Plug_dom"/>
</dbReference>
<feature type="domain" description="TonB-dependent receptor plug" evidence="13">
    <location>
        <begin position="92"/>
        <end position="186"/>
    </location>
</feature>
<dbReference type="AlphaFoldDB" id="A0A6I2L0R4"/>